<organism evidence="13 14">
    <name type="scientific">Morus notabilis</name>
    <dbReference type="NCBI Taxonomy" id="981085"/>
    <lineage>
        <taxon>Eukaryota</taxon>
        <taxon>Viridiplantae</taxon>
        <taxon>Streptophyta</taxon>
        <taxon>Embryophyta</taxon>
        <taxon>Tracheophyta</taxon>
        <taxon>Spermatophyta</taxon>
        <taxon>Magnoliopsida</taxon>
        <taxon>eudicotyledons</taxon>
        <taxon>Gunneridae</taxon>
        <taxon>Pentapetalae</taxon>
        <taxon>rosids</taxon>
        <taxon>fabids</taxon>
        <taxon>Rosales</taxon>
        <taxon>Moraceae</taxon>
        <taxon>Moreae</taxon>
        <taxon>Morus</taxon>
    </lineage>
</organism>
<dbReference type="GO" id="GO:0015293">
    <property type="term" value="F:symporter activity"/>
    <property type="evidence" value="ECO:0007669"/>
    <property type="project" value="UniProtKB-KW"/>
</dbReference>
<proteinExistence type="inferred from homology"/>
<evidence type="ECO:0000256" key="7">
    <source>
        <dbReference type="ARBA" id="ARBA00022989"/>
    </source>
</evidence>
<evidence type="ECO:0000256" key="10">
    <source>
        <dbReference type="ARBA" id="ARBA00045588"/>
    </source>
</evidence>
<evidence type="ECO:0000313" key="14">
    <source>
        <dbReference type="Proteomes" id="UP000030645"/>
    </source>
</evidence>
<dbReference type="Proteomes" id="UP000030645">
    <property type="component" value="Unassembled WGS sequence"/>
</dbReference>
<evidence type="ECO:0000313" key="13">
    <source>
        <dbReference type="EMBL" id="EXB31966.1"/>
    </source>
</evidence>
<feature type="transmembrane region" description="Helical" evidence="11">
    <location>
        <begin position="339"/>
        <end position="359"/>
    </location>
</feature>
<reference evidence="14" key="1">
    <citation type="submission" date="2013-01" db="EMBL/GenBank/DDBJ databases">
        <title>Draft Genome Sequence of a Mulberry Tree, Morus notabilis C.K. Schneid.</title>
        <authorList>
            <person name="He N."/>
            <person name="Zhao S."/>
        </authorList>
    </citation>
    <scope>NUCLEOTIDE SEQUENCE</scope>
</reference>
<feature type="transmembrane region" description="Helical" evidence="11">
    <location>
        <begin position="74"/>
        <end position="95"/>
    </location>
</feature>
<keyword evidence="3" id="KW-0813">Transport</keyword>
<evidence type="ECO:0000259" key="12">
    <source>
        <dbReference type="Pfam" id="PF01490"/>
    </source>
</evidence>
<dbReference type="InterPro" id="IPR013057">
    <property type="entry name" value="AA_transpt_TM"/>
</dbReference>
<feature type="transmembrane region" description="Helical" evidence="11">
    <location>
        <begin position="309"/>
        <end position="333"/>
    </location>
</feature>
<evidence type="ECO:0000256" key="5">
    <source>
        <dbReference type="ARBA" id="ARBA00022847"/>
    </source>
</evidence>
<evidence type="ECO:0000256" key="1">
    <source>
        <dbReference type="ARBA" id="ARBA00004127"/>
    </source>
</evidence>
<dbReference type="EMBL" id="KE343519">
    <property type="protein sequence ID" value="EXB31966.1"/>
    <property type="molecule type" value="Genomic_DNA"/>
</dbReference>
<dbReference type="Pfam" id="PF01490">
    <property type="entry name" value="Aa_trans"/>
    <property type="match status" value="2"/>
</dbReference>
<feature type="domain" description="Amino acid transporter transmembrane" evidence="12">
    <location>
        <begin position="44"/>
        <end position="152"/>
    </location>
</feature>
<dbReference type="AlphaFoldDB" id="W9QM93"/>
<dbReference type="GO" id="GO:0009734">
    <property type="term" value="P:auxin-activated signaling pathway"/>
    <property type="evidence" value="ECO:0007669"/>
    <property type="project" value="UniProtKB-KW"/>
</dbReference>
<keyword evidence="7 11" id="KW-1133">Transmembrane helix</keyword>
<name>W9QM93_9ROSA</name>
<evidence type="ECO:0000256" key="9">
    <source>
        <dbReference type="ARBA" id="ARBA00023294"/>
    </source>
</evidence>
<comment type="similarity">
    <text evidence="2">Belongs to the amino acid/polyamine transporter 2 family. Amino acid/auxin permease (AAAP) (TC 2.A.18.1) subfamily.</text>
</comment>
<keyword evidence="5" id="KW-0769">Symport</keyword>
<gene>
    <name evidence="13" type="ORF">L484_013598</name>
</gene>
<dbReference type="GO" id="GO:0012505">
    <property type="term" value="C:endomembrane system"/>
    <property type="evidence" value="ECO:0007669"/>
    <property type="project" value="UniProtKB-SubCell"/>
</dbReference>
<feature type="transmembrane region" description="Helical" evidence="11">
    <location>
        <begin position="371"/>
        <end position="396"/>
    </location>
</feature>
<feature type="transmembrane region" description="Helical" evidence="11">
    <location>
        <begin position="154"/>
        <end position="177"/>
    </location>
</feature>
<accession>W9QM93</accession>
<sequence>MEVKPGDGIILTLPLMVDDHHDYGSTSGKHDEDKIHHHHQTISTTSFIKTCFNGLNALSGLGILSVPYALSTGGWLSLILLFIIALVSFYTGLLIKRCMELDTNITTYPDIGFRAFGRMGRTVVSILMYMELYLVATGFLILEGDNLHNLFPATGVLASAVILGSIVWTGAFDGIGFHQYDQNHDQRKMLNWSGIPTAVSLYAFCYCAHPVFPTLYTSMKNKSQFTNVLFICFIICTMTYASIAVLGYSMFGSEIQSQITLNLPTEKLSSKVAIYTTLISPVAKYALMVTPILDAIKSRFPSCYIKSRFVDMLIGTTILISSAIVALLVPFFVSLMSLVGAFLSITASIILPCLCYLKISGTYKRFGCEMISLVSIMMMGFAIAVLGTCTSVVEIIDNLQS</sequence>
<evidence type="ECO:0000256" key="6">
    <source>
        <dbReference type="ARBA" id="ARBA00022970"/>
    </source>
</evidence>
<feature type="transmembrane region" description="Helical" evidence="11">
    <location>
        <begin position="123"/>
        <end position="142"/>
    </location>
</feature>
<keyword evidence="14" id="KW-1185">Reference proteome</keyword>
<comment type="function">
    <text evidence="10">Carrier protein involved in proton-driven auxin influx. Mediates the formation of auxin gradient from developing leaves (site of auxin biosynthesis) to tips by contributing to the loading of auxin in vascular tissues and facilitating acropetal (base to tip) auxin transport within inner tissues of the root apex, and basipetal (tip to base) auxin transport within outer tissues of the root apex. May be involved in lateral roots and nodules formation.</text>
</comment>
<keyword evidence="9" id="KW-0927">Auxin signaling pathway</keyword>
<feature type="transmembrane region" description="Helical" evidence="11">
    <location>
        <begin position="224"/>
        <end position="248"/>
    </location>
</feature>
<keyword evidence="6" id="KW-0029">Amino-acid transport</keyword>
<feature type="domain" description="Amino acid transporter transmembrane" evidence="12">
    <location>
        <begin position="162"/>
        <end position="390"/>
    </location>
</feature>
<dbReference type="GO" id="GO:0006865">
    <property type="term" value="P:amino acid transport"/>
    <property type="evidence" value="ECO:0007669"/>
    <property type="project" value="UniProtKB-KW"/>
</dbReference>
<evidence type="ECO:0000256" key="3">
    <source>
        <dbReference type="ARBA" id="ARBA00022448"/>
    </source>
</evidence>
<dbReference type="PANTHER" id="PTHR48017">
    <property type="entry name" value="OS05G0424000 PROTEIN-RELATED"/>
    <property type="match status" value="1"/>
</dbReference>
<feature type="transmembrane region" description="Helical" evidence="11">
    <location>
        <begin position="189"/>
        <end position="212"/>
    </location>
</feature>
<evidence type="ECO:0000256" key="8">
    <source>
        <dbReference type="ARBA" id="ARBA00023136"/>
    </source>
</evidence>
<comment type="subcellular location">
    <subcellularLocation>
        <location evidence="1">Endomembrane system</location>
        <topology evidence="1">Multi-pass membrane protein</topology>
    </subcellularLocation>
</comment>
<keyword evidence="8 11" id="KW-0472">Membrane</keyword>
<evidence type="ECO:0000256" key="11">
    <source>
        <dbReference type="SAM" id="Phobius"/>
    </source>
</evidence>
<evidence type="ECO:0000256" key="4">
    <source>
        <dbReference type="ARBA" id="ARBA00022692"/>
    </source>
</evidence>
<protein>
    <recommendedName>
        <fullName evidence="12">Amino acid transporter transmembrane domain-containing protein</fullName>
    </recommendedName>
</protein>
<evidence type="ECO:0000256" key="2">
    <source>
        <dbReference type="ARBA" id="ARBA00005590"/>
    </source>
</evidence>
<dbReference type="eggNOG" id="KOG1303">
    <property type="taxonomic scope" value="Eukaryota"/>
</dbReference>
<keyword evidence="4 11" id="KW-0812">Transmembrane</keyword>